<evidence type="ECO:0008006" key="5">
    <source>
        <dbReference type="Google" id="ProtNLM"/>
    </source>
</evidence>
<keyword evidence="4" id="KW-1185">Reference proteome</keyword>
<feature type="chain" id="PRO_5047150740" description="PepSY domain-containing protein" evidence="2">
    <location>
        <begin position="25"/>
        <end position="161"/>
    </location>
</feature>
<dbReference type="EMBL" id="JAAVTX010000004">
    <property type="protein sequence ID" value="NKE46168.1"/>
    <property type="molecule type" value="Genomic_DNA"/>
</dbReference>
<feature type="region of interest" description="Disordered" evidence="1">
    <location>
        <begin position="25"/>
        <end position="49"/>
    </location>
</feature>
<feature type="signal peptide" evidence="2">
    <location>
        <begin position="1"/>
        <end position="24"/>
    </location>
</feature>
<evidence type="ECO:0000256" key="1">
    <source>
        <dbReference type="SAM" id="MobiDB-lite"/>
    </source>
</evidence>
<evidence type="ECO:0000256" key="2">
    <source>
        <dbReference type="SAM" id="SignalP"/>
    </source>
</evidence>
<organism evidence="3 4">
    <name type="scientific">Falsiroseomonas frigidaquae</name>
    <dbReference type="NCBI Taxonomy" id="487318"/>
    <lineage>
        <taxon>Bacteria</taxon>
        <taxon>Pseudomonadati</taxon>
        <taxon>Pseudomonadota</taxon>
        <taxon>Alphaproteobacteria</taxon>
        <taxon>Acetobacterales</taxon>
        <taxon>Roseomonadaceae</taxon>
        <taxon>Falsiroseomonas</taxon>
    </lineage>
</organism>
<proteinExistence type="predicted"/>
<feature type="compositionally biased region" description="Low complexity" evidence="1">
    <location>
        <begin position="25"/>
        <end position="38"/>
    </location>
</feature>
<dbReference type="Proteomes" id="UP000765160">
    <property type="component" value="Unassembled WGS sequence"/>
</dbReference>
<reference evidence="3 4" key="1">
    <citation type="submission" date="2020-03" db="EMBL/GenBank/DDBJ databases">
        <title>Roseomonas selenitidurans sp. nov. isolated from soil.</title>
        <authorList>
            <person name="Liu H."/>
        </authorList>
    </citation>
    <scope>NUCLEOTIDE SEQUENCE [LARGE SCALE GENOMIC DNA]</scope>
    <source>
        <strain evidence="3 4">JCM 15073</strain>
    </source>
</reference>
<comment type="caution">
    <text evidence="3">The sequence shown here is derived from an EMBL/GenBank/DDBJ whole genome shotgun (WGS) entry which is preliminary data.</text>
</comment>
<name>A0ABX1F1I5_9PROT</name>
<sequence>MTNFLNATALAATLVLGGYGVAAAQNSSTSQQGASSSSRVGTVEAPRMNEDQVRTILGARGYSDFEDMERDGDSFSIGSAERYGKDVEDLRVDARTGQVQDEERLSEDQAKRLLEDRGYSDVTDVSRDDDMITATATQNDREWQVRIDAETGTVTQQQASN</sequence>
<dbReference type="RefSeq" id="WP_168050675.1">
    <property type="nucleotide sequence ID" value="NZ_JAATJR010000004.1"/>
</dbReference>
<evidence type="ECO:0000313" key="4">
    <source>
        <dbReference type="Proteomes" id="UP000765160"/>
    </source>
</evidence>
<protein>
    <recommendedName>
        <fullName evidence="5">PepSY domain-containing protein</fullName>
    </recommendedName>
</protein>
<keyword evidence="2" id="KW-0732">Signal</keyword>
<gene>
    <name evidence="3" type="ORF">HB662_15380</name>
</gene>
<evidence type="ECO:0000313" key="3">
    <source>
        <dbReference type="EMBL" id="NKE46168.1"/>
    </source>
</evidence>
<accession>A0ABX1F1I5</accession>
<feature type="compositionally biased region" description="Basic and acidic residues" evidence="1">
    <location>
        <begin position="117"/>
        <end position="130"/>
    </location>
</feature>
<feature type="region of interest" description="Disordered" evidence="1">
    <location>
        <begin position="117"/>
        <end position="137"/>
    </location>
</feature>